<evidence type="ECO:0000313" key="1">
    <source>
        <dbReference type="EMBL" id="THV42951.1"/>
    </source>
</evidence>
<dbReference type="OrthoDB" id="5220063at2"/>
<comment type="caution">
    <text evidence="1">The sequence shown here is derived from an EMBL/GenBank/DDBJ whole genome shotgun (WGS) entry which is preliminary data.</text>
</comment>
<protein>
    <submittedName>
        <fullName evidence="1">Uncharacterized protein</fullName>
    </submittedName>
</protein>
<dbReference type="RefSeq" id="WP_136533281.1">
    <property type="nucleotide sequence ID" value="NZ_STGY01000010.1"/>
</dbReference>
<reference evidence="2" key="1">
    <citation type="submission" date="2019-04" db="EMBL/GenBank/DDBJ databases">
        <title>Nocardioides xinjiangensis sp. nov.</title>
        <authorList>
            <person name="Liu S."/>
        </authorList>
    </citation>
    <scope>NUCLEOTIDE SEQUENCE [LARGE SCALE GENOMIC DNA]</scope>
    <source>
        <strain evidence="2">18</strain>
    </source>
</reference>
<gene>
    <name evidence="1" type="ORF">FAB82_04180</name>
</gene>
<sequence>MPTFQQALDADPSKFITAGVALMKAAGSVTAVSAKYGQEVADLGTSWQGQDYQGMMRWAGQVSAFTVQTNAVLMSAGATLEAMGATMMANVQLLKGTKQAAEAAGYRVLPTPFVILGPSQWSQVSSAGPAAPAVLAAYQAGAVAFATALMAQFAAIIAQDMAAQTALRAALAL</sequence>
<proteinExistence type="predicted"/>
<keyword evidence="2" id="KW-1185">Reference proteome</keyword>
<name>A0A4S8QGV0_9ACTN</name>
<accession>A0A4S8QGV0</accession>
<reference evidence="1 2" key="2">
    <citation type="submission" date="2019-05" db="EMBL/GenBank/DDBJ databases">
        <title>Glycomyces buryatensis sp. nov.</title>
        <authorList>
            <person name="Nikitina E."/>
        </authorList>
    </citation>
    <scope>NUCLEOTIDE SEQUENCE [LARGE SCALE GENOMIC DNA]</scope>
    <source>
        <strain evidence="1 2">18</strain>
    </source>
</reference>
<evidence type="ECO:0000313" key="2">
    <source>
        <dbReference type="Proteomes" id="UP000308760"/>
    </source>
</evidence>
<organism evidence="1 2">
    <name type="scientific">Glycomyces buryatensis</name>
    <dbReference type="NCBI Taxonomy" id="2570927"/>
    <lineage>
        <taxon>Bacteria</taxon>
        <taxon>Bacillati</taxon>
        <taxon>Actinomycetota</taxon>
        <taxon>Actinomycetes</taxon>
        <taxon>Glycomycetales</taxon>
        <taxon>Glycomycetaceae</taxon>
        <taxon>Glycomyces</taxon>
    </lineage>
</organism>
<dbReference type="EMBL" id="STGY01000010">
    <property type="protein sequence ID" value="THV42951.1"/>
    <property type="molecule type" value="Genomic_DNA"/>
</dbReference>
<dbReference type="AlphaFoldDB" id="A0A4S8QGV0"/>
<dbReference type="Proteomes" id="UP000308760">
    <property type="component" value="Unassembled WGS sequence"/>
</dbReference>